<dbReference type="PROSITE" id="PS50157">
    <property type="entry name" value="ZINC_FINGER_C2H2_2"/>
    <property type="match status" value="2"/>
</dbReference>
<dbReference type="OrthoDB" id="5576026at2759"/>
<evidence type="ECO:0000256" key="3">
    <source>
        <dbReference type="ARBA" id="ARBA00022737"/>
    </source>
</evidence>
<evidence type="ECO:0000259" key="9">
    <source>
        <dbReference type="PROSITE" id="PS50157"/>
    </source>
</evidence>
<dbReference type="PANTHER" id="PTHR24388:SF54">
    <property type="entry name" value="PROTEIN ESCARGOT"/>
    <property type="match status" value="1"/>
</dbReference>
<dbReference type="AlphaFoldDB" id="A0A1V9XRD3"/>
<evidence type="ECO:0000256" key="6">
    <source>
        <dbReference type="ARBA" id="ARBA00023242"/>
    </source>
</evidence>
<evidence type="ECO:0000256" key="4">
    <source>
        <dbReference type="ARBA" id="ARBA00022771"/>
    </source>
</evidence>
<keyword evidence="6" id="KW-0539">Nucleus</keyword>
<sequence length="269" mass="30233">MVNALKATIRKTALDAGHLPHMVAPAERSFHNGACPLSLTKCLLLGERSELPGACTELNGVLFYGLTTHLLEVACSEEEMQYSGAPDTNKDRIAIASTHVTNFSPPPTFQEASLEVEVLPFVVNAPPDHMNAMPSSHLAPITGTEHYATAYHGGDTGRPISPYRGRVDKLKIGSERDCQGMYHCHHCTYSSLRFQHMEKHYYARHAPVKPFSCRYCLRGFPTKDRRDSHERSKHTFEKPYSCKYCSRAYPAYSQLHTHIRAKHLDQLQP</sequence>
<dbReference type="Gene3D" id="3.30.160.60">
    <property type="entry name" value="Classic Zinc Finger"/>
    <property type="match status" value="2"/>
</dbReference>
<gene>
    <name evidence="10" type="ORF">BIW11_03178</name>
</gene>
<comment type="similarity">
    <text evidence="7">Belongs to the snail C2H2-type zinc-finger protein family.</text>
</comment>
<keyword evidence="11" id="KW-1185">Reference proteome</keyword>
<keyword evidence="2" id="KW-0479">Metal-binding</keyword>
<dbReference type="EMBL" id="MNPL01005603">
    <property type="protein sequence ID" value="OQR75918.1"/>
    <property type="molecule type" value="Genomic_DNA"/>
</dbReference>
<dbReference type="InterPro" id="IPR013087">
    <property type="entry name" value="Znf_C2H2_type"/>
</dbReference>
<keyword evidence="5" id="KW-0862">Zinc</keyword>
<keyword evidence="4 8" id="KW-0863">Zinc-finger</keyword>
<comment type="subcellular location">
    <subcellularLocation>
        <location evidence="1">Nucleus</location>
    </subcellularLocation>
</comment>
<proteinExistence type="inferred from homology"/>
<dbReference type="PANTHER" id="PTHR24388">
    <property type="entry name" value="ZINC FINGER PROTEIN"/>
    <property type="match status" value="1"/>
</dbReference>
<evidence type="ECO:0000256" key="1">
    <source>
        <dbReference type="ARBA" id="ARBA00004123"/>
    </source>
</evidence>
<organism evidence="10 11">
    <name type="scientific">Tropilaelaps mercedesae</name>
    <dbReference type="NCBI Taxonomy" id="418985"/>
    <lineage>
        <taxon>Eukaryota</taxon>
        <taxon>Metazoa</taxon>
        <taxon>Ecdysozoa</taxon>
        <taxon>Arthropoda</taxon>
        <taxon>Chelicerata</taxon>
        <taxon>Arachnida</taxon>
        <taxon>Acari</taxon>
        <taxon>Parasitiformes</taxon>
        <taxon>Mesostigmata</taxon>
        <taxon>Gamasina</taxon>
        <taxon>Dermanyssoidea</taxon>
        <taxon>Laelapidae</taxon>
        <taxon>Tropilaelaps</taxon>
    </lineage>
</organism>
<protein>
    <submittedName>
        <fullName evidence="10">Zinc finger protein-like</fullName>
    </submittedName>
</protein>
<dbReference type="GO" id="GO:0000981">
    <property type="term" value="F:DNA-binding transcription factor activity, RNA polymerase II-specific"/>
    <property type="evidence" value="ECO:0007669"/>
    <property type="project" value="TreeGrafter"/>
</dbReference>
<keyword evidence="3" id="KW-0677">Repeat</keyword>
<evidence type="ECO:0000256" key="5">
    <source>
        <dbReference type="ARBA" id="ARBA00022833"/>
    </source>
</evidence>
<dbReference type="PROSITE" id="PS00028">
    <property type="entry name" value="ZINC_FINGER_C2H2_1"/>
    <property type="match status" value="2"/>
</dbReference>
<evidence type="ECO:0000256" key="2">
    <source>
        <dbReference type="ARBA" id="ARBA00022723"/>
    </source>
</evidence>
<dbReference type="Proteomes" id="UP000192247">
    <property type="component" value="Unassembled WGS sequence"/>
</dbReference>
<dbReference type="SMART" id="SM00355">
    <property type="entry name" value="ZnF_C2H2"/>
    <property type="match status" value="3"/>
</dbReference>
<evidence type="ECO:0000313" key="11">
    <source>
        <dbReference type="Proteomes" id="UP000192247"/>
    </source>
</evidence>
<feature type="domain" description="C2H2-type" evidence="9">
    <location>
        <begin position="240"/>
        <end position="268"/>
    </location>
</feature>
<dbReference type="GO" id="GO:0005634">
    <property type="term" value="C:nucleus"/>
    <property type="evidence" value="ECO:0007669"/>
    <property type="project" value="UniProtKB-SubCell"/>
</dbReference>
<name>A0A1V9XRD3_9ACAR</name>
<evidence type="ECO:0000256" key="8">
    <source>
        <dbReference type="PROSITE-ProRule" id="PRU00042"/>
    </source>
</evidence>
<dbReference type="STRING" id="418985.A0A1V9XRD3"/>
<reference evidence="10 11" key="1">
    <citation type="journal article" date="2017" name="Gigascience">
        <title>Draft genome of the honey bee ectoparasitic mite, Tropilaelaps mercedesae, is shaped by the parasitic life history.</title>
        <authorList>
            <person name="Dong X."/>
            <person name="Armstrong S.D."/>
            <person name="Xia D."/>
            <person name="Makepeace B.L."/>
            <person name="Darby A.C."/>
            <person name="Kadowaki T."/>
        </authorList>
    </citation>
    <scope>NUCLEOTIDE SEQUENCE [LARGE SCALE GENOMIC DNA]</scope>
    <source>
        <strain evidence="10">Wuxi-XJTLU</strain>
    </source>
</reference>
<feature type="domain" description="C2H2-type" evidence="9">
    <location>
        <begin position="211"/>
        <end position="239"/>
    </location>
</feature>
<dbReference type="SUPFAM" id="SSF57667">
    <property type="entry name" value="beta-beta-alpha zinc fingers"/>
    <property type="match status" value="1"/>
</dbReference>
<dbReference type="GO" id="GO:0000978">
    <property type="term" value="F:RNA polymerase II cis-regulatory region sequence-specific DNA binding"/>
    <property type="evidence" value="ECO:0007669"/>
    <property type="project" value="TreeGrafter"/>
</dbReference>
<dbReference type="InParanoid" id="A0A1V9XRD3"/>
<dbReference type="InterPro" id="IPR050527">
    <property type="entry name" value="Snail/Krueppel_Znf"/>
</dbReference>
<dbReference type="GO" id="GO:0008270">
    <property type="term" value="F:zinc ion binding"/>
    <property type="evidence" value="ECO:0007669"/>
    <property type="project" value="UniProtKB-KW"/>
</dbReference>
<comment type="caution">
    <text evidence="10">The sequence shown here is derived from an EMBL/GenBank/DDBJ whole genome shotgun (WGS) entry which is preliminary data.</text>
</comment>
<evidence type="ECO:0000313" key="10">
    <source>
        <dbReference type="EMBL" id="OQR75918.1"/>
    </source>
</evidence>
<dbReference type="InterPro" id="IPR036236">
    <property type="entry name" value="Znf_C2H2_sf"/>
</dbReference>
<accession>A0A1V9XRD3</accession>
<evidence type="ECO:0000256" key="7">
    <source>
        <dbReference type="ARBA" id="ARBA00037948"/>
    </source>
</evidence>